<keyword evidence="14" id="KW-1185">Reference proteome</keyword>
<keyword evidence="6 11" id="KW-0812">Transmembrane</keyword>
<evidence type="ECO:0000313" key="14">
    <source>
        <dbReference type="Proteomes" id="UP000094969"/>
    </source>
</evidence>
<dbReference type="GO" id="GO:0022857">
    <property type="term" value="F:transmembrane transporter activity"/>
    <property type="evidence" value="ECO:0007669"/>
    <property type="project" value="InterPro"/>
</dbReference>
<feature type="domain" description="EamA" evidence="12">
    <location>
        <begin position="56"/>
        <end position="126"/>
    </location>
</feature>
<dbReference type="InterPro" id="IPR037185">
    <property type="entry name" value="EmrE-like"/>
</dbReference>
<dbReference type="AlphaFoldDB" id="A0A1D7TWJ3"/>
<dbReference type="InterPro" id="IPR000620">
    <property type="entry name" value="EamA_dom"/>
</dbReference>
<keyword evidence="5" id="KW-0441">Lipid A biosynthesis</keyword>
<sequence length="136" mass="14420">MSATEMPSTGVPWRMIAIWTLFIALDTGTQLAFKWGADGLADLDFGLAMISRALTLPGVWLAALGYGGTFVVWMIILRTTPLSRAFPMTGLAYVTVPLLAWAVLGERINLVQAGGIATIIAGVLLLGSGETDEDHA</sequence>
<dbReference type="PANTHER" id="PTHR30561">
    <property type="entry name" value="SMR FAMILY PROTON-DEPENDENT DRUG EFFLUX TRANSPORTER SUGE"/>
    <property type="match status" value="1"/>
</dbReference>
<keyword evidence="7" id="KW-0448">Lipopolysaccharide biosynthesis</keyword>
<reference evidence="13 14" key="1">
    <citation type="journal article" date="2015" name="Antonie Van Leeuwenhoek">
        <title>Bosea vaviloviae sp. nov., a new species of slow-growing rhizobia isolated from nodules of the relict species Vavilovia formosa (Stev.) Fed.</title>
        <authorList>
            <person name="Safronova V.I."/>
            <person name="Kuznetsova I.G."/>
            <person name="Sazanova A.L."/>
            <person name="Kimeklis A.K."/>
            <person name="Belimov A.A."/>
            <person name="Andronov E.E."/>
            <person name="Pinaev A.G."/>
            <person name="Chizhevskaya E.P."/>
            <person name="Pukhaev A.R."/>
            <person name="Popov K.P."/>
            <person name="Willems A."/>
            <person name="Tikhonovich I.A."/>
        </authorList>
    </citation>
    <scope>NUCLEOTIDE SEQUENCE [LARGE SCALE GENOMIC DNA]</scope>
    <source>
        <strain evidence="13 14">Vaf18</strain>
    </source>
</reference>
<evidence type="ECO:0000256" key="4">
    <source>
        <dbReference type="ARBA" id="ARBA00022519"/>
    </source>
</evidence>
<feature type="transmembrane region" description="Helical" evidence="11">
    <location>
        <begin position="12"/>
        <end position="33"/>
    </location>
</feature>
<feature type="transmembrane region" description="Helical" evidence="11">
    <location>
        <begin position="110"/>
        <end position="127"/>
    </location>
</feature>
<evidence type="ECO:0000256" key="3">
    <source>
        <dbReference type="ARBA" id="ARBA00022516"/>
    </source>
</evidence>
<evidence type="ECO:0000256" key="6">
    <source>
        <dbReference type="ARBA" id="ARBA00022692"/>
    </source>
</evidence>
<accession>A0A1D7TWJ3</accession>
<dbReference type="SUPFAM" id="SSF103481">
    <property type="entry name" value="Multidrug resistance efflux transporter EmrE"/>
    <property type="match status" value="1"/>
</dbReference>
<gene>
    <name evidence="13" type="ORF">BHK69_02310</name>
</gene>
<keyword evidence="2" id="KW-1003">Cell membrane</keyword>
<evidence type="ECO:0000256" key="9">
    <source>
        <dbReference type="ARBA" id="ARBA00023098"/>
    </source>
</evidence>
<dbReference type="PANTHER" id="PTHR30561:SF9">
    <property type="entry name" value="4-AMINO-4-DEOXY-L-ARABINOSE-PHOSPHOUNDECAPRENOL FLIPPASE SUBUNIT ARNF-RELATED"/>
    <property type="match status" value="1"/>
</dbReference>
<evidence type="ECO:0000256" key="2">
    <source>
        <dbReference type="ARBA" id="ARBA00022475"/>
    </source>
</evidence>
<feature type="transmembrane region" description="Helical" evidence="11">
    <location>
        <begin position="85"/>
        <end position="104"/>
    </location>
</feature>
<evidence type="ECO:0000256" key="11">
    <source>
        <dbReference type="SAM" id="Phobius"/>
    </source>
</evidence>
<keyword evidence="10 11" id="KW-0472">Membrane</keyword>
<dbReference type="OrthoDB" id="7189096at2"/>
<dbReference type="Proteomes" id="UP000094969">
    <property type="component" value="Chromosome"/>
</dbReference>
<evidence type="ECO:0000313" key="13">
    <source>
        <dbReference type="EMBL" id="AOO79478.1"/>
    </source>
</evidence>
<dbReference type="Gene3D" id="1.10.3730.20">
    <property type="match status" value="1"/>
</dbReference>
<evidence type="ECO:0000256" key="1">
    <source>
        <dbReference type="ARBA" id="ARBA00004651"/>
    </source>
</evidence>
<dbReference type="EMBL" id="CP017147">
    <property type="protein sequence ID" value="AOO79478.1"/>
    <property type="molecule type" value="Genomic_DNA"/>
</dbReference>
<protein>
    <recommendedName>
        <fullName evidence="12">EamA domain-containing protein</fullName>
    </recommendedName>
</protein>
<evidence type="ECO:0000256" key="8">
    <source>
        <dbReference type="ARBA" id="ARBA00022989"/>
    </source>
</evidence>
<dbReference type="InterPro" id="IPR000390">
    <property type="entry name" value="Small_drug/metabolite_transptr"/>
</dbReference>
<organism evidence="13 14">
    <name type="scientific">Bosea vaviloviae</name>
    <dbReference type="NCBI Taxonomy" id="1526658"/>
    <lineage>
        <taxon>Bacteria</taxon>
        <taxon>Pseudomonadati</taxon>
        <taxon>Pseudomonadota</taxon>
        <taxon>Alphaproteobacteria</taxon>
        <taxon>Hyphomicrobiales</taxon>
        <taxon>Boseaceae</taxon>
        <taxon>Bosea</taxon>
    </lineage>
</organism>
<keyword evidence="4" id="KW-0997">Cell inner membrane</keyword>
<dbReference type="GO" id="GO:0005886">
    <property type="term" value="C:plasma membrane"/>
    <property type="evidence" value="ECO:0007669"/>
    <property type="project" value="UniProtKB-SubCell"/>
</dbReference>
<evidence type="ECO:0000256" key="10">
    <source>
        <dbReference type="ARBA" id="ARBA00023136"/>
    </source>
</evidence>
<dbReference type="RefSeq" id="WP_069688701.1">
    <property type="nucleotide sequence ID" value="NZ_CP017147.1"/>
</dbReference>
<keyword evidence="9" id="KW-0443">Lipid metabolism</keyword>
<evidence type="ECO:0000259" key="12">
    <source>
        <dbReference type="Pfam" id="PF00892"/>
    </source>
</evidence>
<dbReference type="GO" id="GO:0009245">
    <property type="term" value="P:lipid A biosynthetic process"/>
    <property type="evidence" value="ECO:0007669"/>
    <property type="project" value="UniProtKB-KW"/>
</dbReference>
<keyword evidence="8 11" id="KW-1133">Transmembrane helix</keyword>
<dbReference type="GO" id="GO:0009103">
    <property type="term" value="P:lipopolysaccharide biosynthetic process"/>
    <property type="evidence" value="ECO:0007669"/>
    <property type="project" value="UniProtKB-KW"/>
</dbReference>
<evidence type="ECO:0000256" key="7">
    <source>
        <dbReference type="ARBA" id="ARBA00022985"/>
    </source>
</evidence>
<dbReference type="Pfam" id="PF00892">
    <property type="entry name" value="EamA"/>
    <property type="match status" value="1"/>
</dbReference>
<evidence type="ECO:0000256" key="5">
    <source>
        <dbReference type="ARBA" id="ARBA00022556"/>
    </source>
</evidence>
<name>A0A1D7TWJ3_9HYPH</name>
<dbReference type="STRING" id="1526658.BHK69_02310"/>
<feature type="transmembrane region" description="Helical" evidence="11">
    <location>
        <begin position="53"/>
        <end position="76"/>
    </location>
</feature>
<dbReference type="KEGG" id="bvv:BHK69_02310"/>
<keyword evidence="3" id="KW-0444">Lipid biosynthesis</keyword>
<proteinExistence type="predicted"/>
<comment type="subcellular location">
    <subcellularLocation>
        <location evidence="1">Cell membrane</location>
        <topology evidence="1">Multi-pass membrane protein</topology>
    </subcellularLocation>
</comment>